<accession>A0ABP9RAG2</accession>
<protein>
    <recommendedName>
        <fullName evidence="1">DUF7683 domain-containing protein</fullName>
    </recommendedName>
</protein>
<evidence type="ECO:0000313" key="2">
    <source>
        <dbReference type="EMBL" id="GAA5173379.1"/>
    </source>
</evidence>
<proteinExistence type="predicted"/>
<evidence type="ECO:0000259" key="1">
    <source>
        <dbReference type="Pfam" id="PF24731"/>
    </source>
</evidence>
<sequence>MIKWVIEEYEKAELGYLTRMIATVGVDAEFIRRVWSLPDDDPGYGLEWPVTPENLTEVQPHVVETMDLDAFDYFLCDEPAGAADEGIQ</sequence>
<dbReference type="InterPro" id="IPR056100">
    <property type="entry name" value="DUF7683"/>
</dbReference>
<comment type="caution">
    <text evidence="2">The sequence shown here is derived from an EMBL/GenBank/DDBJ whole genome shotgun (WGS) entry which is preliminary data.</text>
</comment>
<dbReference type="Proteomes" id="UP001428817">
    <property type="component" value="Unassembled WGS sequence"/>
</dbReference>
<dbReference type="Pfam" id="PF24731">
    <property type="entry name" value="DUF7683"/>
    <property type="match status" value="1"/>
</dbReference>
<feature type="domain" description="DUF7683" evidence="1">
    <location>
        <begin position="3"/>
        <end position="75"/>
    </location>
</feature>
<organism evidence="2 3">
    <name type="scientific">Pseudonocardia eucalypti</name>
    <dbReference type="NCBI Taxonomy" id="648755"/>
    <lineage>
        <taxon>Bacteria</taxon>
        <taxon>Bacillati</taxon>
        <taxon>Actinomycetota</taxon>
        <taxon>Actinomycetes</taxon>
        <taxon>Pseudonocardiales</taxon>
        <taxon>Pseudonocardiaceae</taxon>
        <taxon>Pseudonocardia</taxon>
    </lineage>
</organism>
<evidence type="ECO:0000313" key="3">
    <source>
        <dbReference type="Proteomes" id="UP001428817"/>
    </source>
</evidence>
<keyword evidence="3" id="KW-1185">Reference proteome</keyword>
<dbReference type="RefSeq" id="WP_185066326.1">
    <property type="nucleotide sequence ID" value="NZ_BAABJP010000056.1"/>
</dbReference>
<name>A0ABP9RAG2_9PSEU</name>
<reference evidence="3" key="1">
    <citation type="journal article" date="2019" name="Int. J. Syst. Evol. Microbiol.">
        <title>The Global Catalogue of Microorganisms (GCM) 10K type strain sequencing project: providing services to taxonomists for standard genome sequencing and annotation.</title>
        <authorList>
            <consortium name="The Broad Institute Genomics Platform"/>
            <consortium name="The Broad Institute Genome Sequencing Center for Infectious Disease"/>
            <person name="Wu L."/>
            <person name="Ma J."/>
        </authorList>
    </citation>
    <scope>NUCLEOTIDE SEQUENCE [LARGE SCALE GENOMIC DNA]</scope>
    <source>
        <strain evidence="3">JCM 18303</strain>
    </source>
</reference>
<dbReference type="EMBL" id="BAABJP010000056">
    <property type="protein sequence ID" value="GAA5173379.1"/>
    <property type="molecule type" value="Genomic_DNA"/>
</dbReference>
<gene>
    <name evidence="2" type="ORF">GCM10023321_74750</name>
</gene>